<dbReference type="Proteomes" id="UP000033385">
    <property type="component" value="Unassembled WGS sequence"/>
</dbReference>
<proteinExistence type="predicted"/>
<organism evidence="1 2">
    <name type="scientific">Anaplasma phagocytophilum str. ApNP</name>
    <dbReference type="NCBI Taxonomy" id="1359153"/>
    <lineage>
        <taxon>Bacteria</taxon>
        <taxon>Pseudomonadati</taxon>
        <taxon>Pseudomonadota</taxon>
        <taxon>Alphaproteobacteria</taxon>
        <taxon>Rickettsiales</taxon>
        <taxon>Anaplasmataceae</taxon>
        <taxon>Anaplasma</taxon>
        <taxon>phagocytophilum group</taxon>
    </lineage>
</organism>
<evidence type="ECO:0000313" key="2">
    <source>
        <dbReference type="Proteomes" id="UP000033385"/>
    </source>
</evidence>
<sequence length="59" mass="6870">MYCVAIWLQSARVLLARILRKSDIQVLCARIACYFCRWHEDAVISSGKCELWLRIEAVV</sequence>
<dbReference type="AlphaFoldDB" id="A0A0F3NHP6"/>
<protein>
    <submittedName>
        <fullName evidence="1">Uncharacterized protein</fullName>
    </submittedName>
</protein>
<name>A0A0F3NHP6_ANAPH</name>
<comment type="caution">
    <text evidence="1">The sequence shown here is derived from an EMBL/GenBank/DDBJ whole genome shotgun (WGS) entry which is preliminary data.</text>
</comment>
<gene>
    <name evidence="1" type="ORF">APHNP_1191</name>
</gene>
<reference evidence="1 2" key="1">
    <citation type="submission" date="2015-01" db="EMBL/GenBank/DDBJ databases">
        <title>Genome Sequencing of Rickettsiales.</title>
        <authorList>
            <person name="Daugherty S.C."/>
            <person name="Su Q."/>
            <person name="Abolude K."/>
            <person name="Beier-Sexton M."/>
            <person name="Carlyon J.A."/>
            <person name="Carter R."/>
            <person name="Day N.P."/>
            <person name="Dumler S.J."/>
            <person name="Dyachenko V."/>
            <person name="Godinez A."/>
            <person name="Kurtti T.J."/>
            <person name="Lichay M."/>
            <person name="Mullins K.E."/>
            <person name="Ott S."/>
            <person name="Pappas-Brown V."/>
            <person name="Paris D.H."/>
            <person name="Patel P."/>
            <person name="Richards A.L."/>
            <person name="Sadzewicz L."/>
            <person name="Sears K."/>
            <person name="Seidman D."/>
            <person name="Sengamalay N."/>
            <person name="Stenos J."/>
            <person name="Tallon L.J."/>
            <person name="Vincent G."/>
            <person name="Fraser C.M."/>
            <person name="Munderloh U."/>
            <person name="Dunning-Hotopp J.C."/>
        </authorList>
    </citation>
    <scope>NUCLEOTIDE SEQUENCE [LARGE SCALE GENOMIC DNA]</scope>
    <source>
        <strain evidence="1 2">ApNP</strain>
    </source>
</reference>
<dbReference type="EMBL" id="LANW01000001">
    <property type="protein sequence ID" value="KJV66429.1"/>
    <property type="molecule type" value="Genomic_DNA"/>
</dbReference>
<evidence type="ECO:0000313" key="1">
    <source>
        <dbReference type="EMBL" id="KJV66429.1"/>
    </source>
</evidence>
<dbReference type="PATRIC" id="fig|1359153.3.peg.1222"/>
<accession>A0A0F3NHP6</accession>